<dbReference type="PANTHER" id="PTHR31343:SF42">
    <property type="entry name" value="T15D22.8"/>
    <property type="match status" value="1"/>
</dbReference>
<evidence type="ECO:0000256" key="1">
    <source>
        <dbReference type="SAM" id="MobiDB-lite"/>
    </source>
</evidence>
<dbReference type="PANTHER" id="PTHR31343">
    <property type="entry name" value="T15D22.8"/>
    <property type="match status" value="1"/>
</dbReference>
<evidence type="ECO:0000313" key="2">
    <source>
        <dbReference type="EMBL" id="URE17633.1"/>
    </source>
</evidence>
<dbReference type="Proteomes" id="UP001055439">
    <property type="component" value="Chromosome 7"/>
</dbReference>
<organism evidence="2 3">
    <name type="scientific">Musa troglodytarum</name>
    <name type="common">fe'i banana</name>
    <dbReference type="NCBI Taxonomy" id="320322"/>
    <lineage>
        <taxon>Eukaryota</taxon>
        <taxon>Viridiplantae</taxon>
        <taxon>Streptophyta</taxon>
        <taxon>Embryophyta</taxon>
        <taxon>Tracheophyta</taxon>
        <taxon>Spermatophyta</taxon>
        <taxon>Magnoliopsida</taxon>
        <taxon>Liliopsida</taxon>
        <taxon>Zingiberales</taxon>
        <taxon>Musaceae</taxon>
        <taxon>Musa</taxon>
    </lineage>
</organism>
<proteinExistence type="predicted"/>
<protein>
    <submittedName>
        <fullName evidence="2">Uncharacterized protein</fullName>
    </submittedName>
</protein>
<dbReference type="OrthoDB" id="784906at2759"/>
<dbReference type="InterPro" id="IPR008507">
    <property type="entry name" value="DUF789"/>
</dbReference>
<sequence length="437" mass="48494">MLGTSLRWEPAHQGDRSYIAVKPRRNHRRQHQRSPQRSRCNPSTAAAGVSLAAPPVSKDGGAVAWVADSRESNNQAGLEEPPSKPLSVAPRPCNLDRFLESTIPTFPAQYLSKTTIKGWKTCDVKFKPYFALSDLWESFKEWSAYGVGVPLLLHGNDSVIQYYVPFLSGIQLYGQSCASSASSRQTSLESDGACRDSSSDGSDEYESEKGLNYSSEWMSTGGSNLRMDKLYVSGKQAHKQDGSSSDDDNFGNSQGHLLFEFLEQDPPFIREPLADKACIYVPRVLNLFMMMTFCVLQISDLARHFPALKTLRSCDLLPSSWLSVAWYPIYRIPTGPTLKDLDACFLTFYSLATPAKGDGSACPSIKHSQEVDGVHLISLPVFGLASYKFKSTVWTPNGGSELQLANSLLQAADNWLRLHHVEHPDYKFFASHGAYRR</sequence>
<feature type="region of interest" description="Disordered" evidence="1">
    <location>
        <begin position="188"/>
        <end position="207"/>
    </location>
</feature>
<gene>
    <name evidence="2" type="ORF">MUK42_11494</name>
</gene>
<feature type="compositionally biased region" description="Basic residues" evidence="1">
    <location>
        <begin position="22"/>
        <end position="36"/>
    </location>
</feature>
<dbReference type="Pfam" id="PF05623">
    <property type="entry name" value="DUF789"/>
    <property type="match status" value="1"/>
</dbReference>
<dbReference type="EMBL" id="CP097509">
    <property type="protein sequence ID" value="URE17633.1"/>
    <property type="molecule type" value="Genomic_DNA"/>
</dbReference>
<evidence type="ECO:0000313" key="3">
    <source>
        <dbReference type="Proteomes" id="UP001055439"/>
    </source>
</evidence>
<dbReference type="AlphaFoldDB" id="A0A9E7KEN1"/>
<name>A0A9E7KEN1_9LILI</name>
<keyword evidence="3" id="KW-1185">Reference proteome</keyword>
<reference evidence="2" key="1">
    <citation type="submission" date="2022-05" db="EMBL/GenBank/DDBJ databases">
        <title>The Musa troglodytarum L. genome provides insights into the mechanism of non-climacteric behaviour and enrichment of carotenoids.</title>
        <authorList>
            <person name="Wang J."/>
        </authorList>
    </citation>
    <scope>NUCLEOTIDE SEQUENCE</scope>
    <source>
        <tissue evidence="2">Leaf</tissue>
    </source>
</reference>
<accession>A0A9E7KEN1</accession>
<feature type="region of interest" description="Disordered" evidence="1">
    <location>
        <begin position="22"/>
        <end position="55"/>
    </location>
</feature>